<feature type="transmembrane region" description="Helical" evidence="6">
    <location>
        <begin position="300"/>
        <end position="322"/>
    </location>
</feature>
<feature type="transmembrane region" description="Helical" evidence="6">
    <location>
        <begin position="257"/>
        <end position="279"/>
    </location>
</feature>
<sequence length="491" mass="55800">MSGFKRLIKNSVANIINGFSNVIMGIIISPFLLSTLSIDEFSIWSLMLQVGAFFSLLGFGSQVAVSRYITIAKTNKNCSEEYKTIKNGLRLCLISIFIAIIILLLVCFSFKSIFNEIDYEEIKNVELSFFLVSLSFIFGLVPSIFFGYFMGIERNDIPATINLISRIIIGAGIIISSAHGIFYMSCLYFLLNSISYICIYLVYKKKTTFTKDYSKHNQPTFREFISYCFGISVFNFSMFLITGLNSILVGKYAFKEFAFYSLAMTLTSTAIGFLAAGLTPILQPLIKSSQNNEDKNISNIVYCLTIIILLIIIITISIIPFIGYPILTLWLGHNISDNTYDIFLCLLSVSLIRMIGAPLSLLYIAKAKQNEIMYIPFIEGVISVLLTIFLIQHYGMYAVPISMACAIIIILFIYYFRLLKILTINPYQNKFKLIFLLTPPILVGMVYISFYKHLVNYDTALIKIITIMTSLFILNELKKKVLELRNYLRNQ</sequence>
<evidence type="ECO:0000256" key="6">
    <source>
        <dbReference type="SAM" id="Phobius"/>
    </source>
</evidence>
<feature type="transmembrane region" description="Helical" evidence="6">
    <location>
        <begin position="91"/>
        <end position="114"/>
    </location>
</feature>
<dbReference type="Proteomes" id="UP000696184">
    <property type="component" value="Unassembled WGS sequence"/>
</dbReference>
<comment type="subcellular location">
    <subcellularLocation>
        <location evidence="1">Cell membrane</location>
        <topology evidence="1">Multi-pass membrane protein</topology>
    </subcellularLocation>
</comment>
<evidence type="ECO:0000256" key="4">
    <source>
        <dbReference type="ARBA" id="ARBA00022989"/>
    </source>
</evidence>
<evidence type="ECO:0000256" key="1">
    <source>
        <dbReference type="ARBA" id="ARBA00004651"/>
    </source>
</evidence>
<feature type="transmembrane region" description="Helical" evidence="6">
    <location>
        <begin position="224"/>
        <end position="245"/>
    </location>
</feature>
<dbReference type="PANTHER" id="PTHR30250">
    <property type="entry name" value="PST FAMILY PREDICTED COLANIC ACID TRANSPORTER"/>
    <property type="match status" value="1"/>
</dbReference>
<feature type="transmembrane region" description="Helical" evidence="6">
    <location>
        <begin position="397"/>
        <end position="419"/>
    </location>
</feature>
<dbReference type="EMBL" id="JACOII010000022">
    <property type="protein sequence ID" value="MBI6548019.1"/>
    <property type="molecule type" value="Genomic_DNA"/>
</dbReference>
<evidence type="ECO:0000256" key="5">
    <source>
        <dbReference type="ARBA" id="ARBA00023136"/>
    </source>
</evidence>
<evidence type="ECO:0000313" key="8">
    <source>
        <dbReference type="Proteomes" id="UP000696184"/>
    </source>
</evidence>
<reference evidence="7 8" key="1">
    <citation type="submission" date="2020-08" db="EMBL/GenBank/DDBJ databases">
        <title>Description of Xenorhabdus lircayensis sp. nov., the symbiotic bacterium associated with the entomopathogenic nematode Steirnernema unicornum.</title>
        <authorList>
            <person name="Castaneda-Alvarez C."/>
            <person name="Prodan S."/>
            <person name="Zamorano A."/>
            <person name="San-Blas E."/>
            <person name="Aballay E."/>
        </authorList>
    </citation>
    <scope>NUCLEOTIDE SEQUENCE [LARGE SCALE GENOMIC DNA]</scope>
    <source>
        <strain evidence="7 8">VLS</strain>
    </source>
</reference>
<comment type="caution">
    <text evidence="7">The sequence shown here is derived from an EMBL/GenBank/DDBJ whole genome shotgun (WGS) entry which is preliminary data.</text>
</comment>
<feature type="transmembrane region" description="Helical" evidence="6">
    <location>
        <begin position="129"/>
        <end position="150"/>
    </location>
</feature>
<evidence type="ECO:0000256" key="3">
    <source>
        <dbReference type="ARBA" id="ARBA00022692"/>
    </source>
</evidence>
<dbReference type="PANTHER" id="PTHR30250:SF26">
    <property type="entry name" value="PSMA PROTEIN"/>
    <property type="match status" value="1"/>
</dbReference>
<keyword evidence="5 6" id="KW-0472">Membrane</keyword>
<organism evidence="7 8">
    <name type="scientific">Xenorhabdus lircayensis</name>
    <dbReference type="NCBI Taxonomy" id="2763499"/>
    <lineage>
        <taxon>Bacteria</taxon>
        <taxon>Pseudomonadati</taxon>
        <taxon>Pseudomonadota</taxon>
        <taxon>Gammaproteobacteria</taxon>
        <taxon>Enterobacterales</taxon>
        <taxon>Morganellaceae</taxon>
        <taxon>Xenorhabdus</taxon>
    </lineage>
</organism>
<keyword evidence="3 6" id="KW-0812">Transmembrane</keyword>
<dbReference type="RefSeq" id="WP_198688816.1">
    <property type="nucleotide sequence ID" value="NZ_CAWPUD010000019.1"/>
</dbReference>
<feature type="transmembrane region" description="Helical" evidence="6">
    <location>
        <begin position="12"/>
        <end position="34"/>
    </location>
</feature>
<keyword evidence="4 6" id="KW-1133">Transmembrane helix</keyword>
<gene>
    <name evidence="7" type="ORF">H8A87_04585</name>
</gene>
<dbReference type="InterPro" id="IPR002797">
    <property type="entry name" value="Polysacc_synth"/>
</dbReference>
<dbReference type="InterPro" id="IPR050833">
    <property type="entry name" value="Poly_Biosynth_Transport"/>
</dbReference>
<feature type="transmembrane region" description="Helical" evidence="6">
    <location>
        <begin position="342"/>
        <end position="365"/>
    </location>
</feature>
<feature type="transmembrane region" description="Helical" evidence="6">
    <location>
        <begin position="372"/>
        <end position="391"/>
    </location>
</feature>
<feature type="transmembrane region" description="Helical" evidence="6">
    <location>
        <begin position="46"/>
        <end position="70"/>
    </location>
</feature>
<keyword evidence="8" id="KW-1185">Reference proteome</keyword>
<evidence type="ECO:0000313" key="7">
    <source>
        <dbReference type="EMBL" id="MBI6548019.1"/>
    </source>
</evidence>
<name>A0ABS0U3G5_9GAMM</name>
<feature type="transmembrane region" description="Helical" evidence="6">
    <location>
        <begin position="157"/>
        <end position="175"/>
    </location>
</feature>
<keyword evidence="2" id="KW-1003">Cell membrane</keyword>
<evidence type="ECO:0000256" key="2">
    <source>
        <dbReference type="ARBA" id="ARBA00022475"/>
    </source>
</evidence>
<accession>A0ABS0U3G5</accession>
<protein>
    <submittedName>
        <fullName evidence="7">Lipopolysaccharide biosynthesis protein</fullName>
    </submittedName>
</protein>
<feature type="transmembrane region" description="Helical" evidence="6">
    <location>
        <begin position="460"/>
        <end position="477"/>
    </location>
</feature>
<dbReference type="Pfam" id="PF01943">
    <property type="entry name" value="Polysacc_synt"/>
    <property type="match status" value="1"/>
</dbReference>
<feature type="transmembrane region" description="Helical" evidence="6">
    <location>
        <begin position="431"/>
        <end position="448"/>
    </location>
</feature>
<feature type="transmembrane region" description="Helical" evidence="6">
    <location>
        <begin position="181"/>
        <end position="203"/>
    </location>
</feature>
<proteinExistence type="predicted"/>